<evidence type="ECO:0000313" key="2">
    <source>
        <dbReference type="EMBL" id="JAP89231.1"/>
    </source>
</evidence>
<proteinExistence type="predicted"/>
<feature type="non-terminal residue" evidence="2">
    <location>
        <position position="1"/>
    </location>
</feature>
<sequence length="385" mass="45476">LVLSKQTKFCSSSFFLVFLRLLRVYEAEPNAFISTIVQKSQVFKNSKINGTSQSKNWCWKIQDESDNFLSRKIFNENKEPIFYKTTSEKLKQFGMNNQCKDYSIFQSKEERINILDILKYEETLQSDQQLKHLNEDELKEVKQCIQETLYCNGSLSIHSTNLTKIKIKIIDEFEQDIDEIVATNLTSLKGFDHNKYRFVKKLQIPNVIDMGTQPFSSVQKLILNNLKHAEIRQFYRFYNLTYIELRNLEGNLRDCFQFSYNLQTVIIPKIKIIENSFQACFEIKYVEADSLTAIVASFNVVLHQFQIFAPNLVTEEDNLQFMQLVAEKDEFAGEKETDIKDFIVQNQVYMPYIEFYKDQKFDFVQRIVKIKKKLEILAKMINTDF</sequence>
<accession>A0A146K0P4</accession>
<gene>
    <name evidence="2" type="ORF">TPC1_31274</name>
</gene>
<reference evidence="2" key="1">
    <citation type="submission" date="2015-07" db="EMBL/GenBank/DDBJ databases">
        <title>Adaptation to a free-living lifestyle via gene acquisitions in the diplomonad Trepomonas sp. PC1.</title>
        <authorList>
            <person name="Xu F."/>
            <person name="Jerlstrom-Hultqvist J."/>
            <person name="Kolisko M."/>
            <person name="Simpson A.G.B."/>
            <person name="Roger A.J."/>
            <person name="Svard S.G."/>
            <person name="Andersson J.O."/>
        </authorList>
    </citation>
    <scope>NUCLEOTIDE SEQUENCE</scope>
    <source>
        <strain evidence="2">PC1</strain>
    </source>
</reference>
<evidence type="ECO:0008006" key="3">
    <source>
        <dbReference type="Google" id="ProtNLM"/>
    </source>
</evidence>
<feature type="signal peptide" evidence="1">
    <location>
        <begin position="1"/>
        <end position="27"/>
    </location>
</feature>
<keyword evidence="1" id="KW-0732">Signal</keyword>
<dbReference type="EMBL" id="GDID01007375">
    <property type="protein sequence ID" value="JAP89231.1"/>
    <property type="molecule type" value="Transcribed_RNA"/>
</dbReference>
<evidence type="ECO:0000256" key="1">
    <source>
        <dbReference type="SAM" id="SignalP"/>
    </source>
</evidence>
<dbReference type="AlphaFoldDB" id="A0A146K0P4"/>
<protein>
    <recommendedName>
        <fullName evidence="3">Leucine rich repeats-containing protein</fullName>
    </recommendedName>
</protein>
<name>A0A146K0P4_9EUKA</name>
<feature type="non-terminal residue" evidence="2">
    <location>
        <position position="385"/>
    </location>
</feature>
<feature type="chain" id="PRO_5007526531" description="Leucine rich repeats-containing protein" evidence="1">
    <location>
        <begin position="28"/>
        <end position="385"/>
    </location>
</feature>
<organism evidence="2">
    <name type="scientific">Trepomonas sp. PC1</name>
    <dbReference type="NCBI Taxonomy" id="1076344"/>
    <lineage>
        <taxon>Eukaryota</taxon>
        <taxon>Metamonada</taxon>
        <taxon>Diplomonadida</taxon>
        <taxon>Hexamitidae</taxon>
        <taxon>Hexamitinae</taxon>
        <taxon>Trepomonas</taxon>
    </lineage>
</organism>